<keyword evidence="3 4" id="KW-0418">Kinase</keyword>
<organism evidence="5 6">
    <name type="scientific">Macrostomum lignano</name>
    <dbReference type="NCBI Taxonomy" id="282301"/>
    <lineage>
        <taxon>Eukaryota</taxon>
        <taxon>Metazoa</taxon>
        <taxon>Spiralia</taxon>
        <taxon>Lophotrochozoa</taxon>
        <taxon>Platyhelminthes</taxon>
        <taxon>Rhabditophora</taxon>
        <taxon>Macrostomorpha</taxon>
        <taxon>Macrostomida</taxon>
        <taxon>Macrostomidae</taxon>
        <taxon>Macrostomum</taxon>
    </lineage>
</organism>
<protein>
    <submittedName>
        <fullName evidence="6">Adenylate kinase</fullName>
    </submittedName>
</protein>
<dbReference type="InterPro" id="IPR027417">
    <property type="entry name" value="P-loop_NTPase"/>
</dbReference>
<evidence type="ECO:0000256" key="2">
    <source>
        <dbReference type="ARBA" id="ARBA00022741"/>
    </source>
</evidence>
<dbReference type="GO" id="GO:0006139">
    <property type="term" value="P:nucleobase-containing compound metabolic process"/>
    <property type="evidence" value="ECO:0007669"/>
    <property type="project" value="InterPro"/>
</dbReference>
<dbReference type="PRINTS" id="PR00094">
    <property type="entry name" value="ADENYLTKNASE"/>
</dbReference>
<dbReference type="Gene3D" id="3.40.50.300">
    <property type="entry name" value="P-loop containing nucleotide triphosphate hydrolases"/>
    <property type="match status" value="1"/>
</dbReference>
<evidence type="ECO:0000256" key="4">
    <source>
        <dbReference type="RuleBase" id="RU003330"/>
    </source>
</evidence>
<dbReference type="CDD" id="cd01428">
    <property type="entry name" value="ADK"/>
    <property type="match status" value="1"/>
</dbReference>
<dbReference type="GO" id="GO:0005524">
    <property type="term" value="F:ATP binding"/>
    <property type="evidence" value="ECO:0007669"/>
    <property type="project" value="InterPro"/>
</dbReference>
<dbReference type="HAMAP" id="MF_00235">
    <property type="entry name" value="Adenylate_kinase_Adk"/>
    <property type="match status" value="1"/>
</dbReference>
<keyword evidence="1 4" id="KW-0808">Transferase</keyword>
<evidence type="ECO:0000313" key="5">
    <source>
        <dbReference type="Proteomes" id="UP000095280"/>
    </source>
</evidence>
<dbReference type="PROSITE" id="PS00113">
    <property type="entry name" value="ADENYLATE_KINASE"/>
    <property type="match status" value="1"/>
</dbReference>
<comment type="similarity">
    <text evidence="4">Belongs to the adenylate kinase family.</text>
</comment>
<keyword evidence="2" id="KW-0547">Nucleotide-binding</keyword>
<proteinExistence type="inferred from homology"/>
<evidence type="ECO:0000313" key="6">
    <source>
        <dbReference type="WBParaSite" id="maker-uti_cns_0005558-snap-gene-0.3-mRNA-1"/>
    </source>
</evidence>
<dbReference type="AlphaFoldDB" id="A0A1I8HCQ9"/>
<dbReference type="Pfam" id="PF00406">
    <property type="entry name" value="ADK"/>
    <property type="match status" value="1"/>
</dbReference>
<dbReference type="InterPro" id="IPR033690">
    <property type="entry name" value="Adenylat_kinase_CS"/>
</dbReference>
<keyword evidence="5" id="KW-1185">Reference proteome</keyword>
<reference evidence="6" key="1">
    <citation type="submission" date="2016-11" db="UniProtKB">
        <authorList>
            <consortium name="WormBaseParasite"/>
        </authorList>
    </citation>
    <scope>IDENTIFICATION</scope>
</reference>
<dbReference type="SUPFAM" id="SSF52540">
    <property type="entry name" value="P-loop containing nucleoside triphosphate hydrolases"/>
    <property type="match status" value="1"/>
</dbReference>
<dbReference type="GO" id="GO:0019205">
    <property type="term" value="F:nucleobase-containing compound kinase activity"/>
    <property type="evidence" value="ECO:0007669"/>
    <property type="project" value="InterPro"/>
</dbReference>
<evidence type="ECO:0000256" key="3">
    <source>
        <dbReference type="ARBA" id="ARBA00022777"/>
    </source>
</evidence>
<dbReference type="PANTHER" id="PTHR23359">
    <property type="entry name" value="NUCLEOTIDE KINASE"/>
    <property type="match status" value="1"/>
</dbReference>
<accession>A0A1I8HCQ9</accession>
<sequence length="255" mass="27398">HCNRSLQLLSSCCQCQTISLRQFSQQLLYYSSASRISSSINEWRIAFVLGKPGSGKGTQGQLLASRLGLHHLSAGELLRSELKRLSDTPTGQDIANRMLTGKIVPSEITCRLLLDNMAASAVSSGACKTAASFIIDGFPRNLDNWLGWQGCCPPDSVSNAADLPANLSVAGVLLFDVSDETCLSRCLERSGSVGVGCRADDNATTLAKRLQSYSADTEPVVGEFQRLGLLHRIDASGGVETVYQLAKLACEKMRL</sequence>
<dbReference type="WBParaSite" id="maker-uti_cns_0005558-snap-gene-0.3-mRNA-1">
    <property type="protein sequence ID" value="maker-uti_cns_0005558-snap-gene-0.3-mRNA-1"/>
    <property type="gene ID" value="maker-uti_cns_0005558-snap-gene-0.3"/>
</dbReference>
<name>A0A1I8HCQ9_9PLAT</name>
<evidence type="ECO:0000256" key="1">
    <source>
        <dbReference type="ARBA" id="ARBA00022679"/>
    </source>
</evidence>
<dbReference type="InterPro" id="IPR000850">
    <property type="entry name" value="Adenylat/UMP-CMP_kin"/>
</dbReference>
<dbReference type="Proteomes" id="UP000095280">
    <property type="component" value="Unplaced"/>
</dbReference>